<sequence length="216" mass="24453">MQPIELISFNLCPFVQRSVITALYKHIPVNIKYIELDTPPAWFLDISPLGKVPVLTAEGQIIFESAVINEYLDEISPPSLHPATAIRKAHNRAWIEFGSSLIVSQYYLATANTLENKDKYQAEVLEKLATVERVLQAKPFFNGEQFSLVDAAFAPIFMRLMLLAKYLPFDIYQQTPKVHDWANTLLALDAVQKSVVPTFADLYTNFLKKSGSYLVQ</sequence>
<proteinExistence type="predicted"/>
<evidence type="ECO:0000313" key="3">
    <source>
        <dbReference type="EMBL" id="AUI67670.2"/>
    </source>
</evidence>
<evidence type="ECO:0000259" key="1">
    <source>
        <dbReference type="PROSITE" id="PS50404"/>
    </source>
</evidence>
<dbReference type="Pfam" id="PF13410">
    <property type="entry name" value="GST_C_2"/>
    <property type="match status" value="1"/>
</dbReference>
<name>A0A2N9YB37_9GAMM</name>
<dbReference type="InterPro" id="IPR036282">
    <property type="entry name" value="Glutathione-S-Trfase_C_sf"/>
</dbReference>
<dbReference type="SFLD" id="SFLDS00019">
    <property type="entry name" value="Glutathione_Transferase_(cytos"/>
    <property type="match status" value="1"/>
</dbReference>
<dbReference type="PANTHER" id="PTHR43968">
    <property type="match status" value="1"/>
</dbReference>
<reference evidence="4" key="1">
    <citation type="submission" date="2016-12" db="EMBL/GenBank/DDBJ databases">
        <title>Complete Genome Sequence of Beggiatoa leptomitiformis D-401.</title>
        <authorList>
            <person name="Fomenkov A."/>
            <person name="Vincze T."/>
            <person name="Grabovich M."/>
            <person name="Anton B.P."/>
            <person name="Dubinina G."/>
            <person name="Orlova M."/>
            <person name="Belousova E."/>
            <person name="Roberts R.J."/>
        </authorList>
    </citation>
    <scope>NUCLEOTIDE SEQUENCE [LARGE SCALE GENOMIC DNA]</scope>
    <source>
        <strain evidence="4">D-401</strain>
    </source>
</reference>
<evidence type="ECO:0000259" key="2">
    <source>
        <dbReference type="PROSITE" id="PS50405"/>
    </source>
</evidence>
<dbReference type="Pfam" id="PF13409">
    <property type="entry name" value="GST_N_2"/>
    <property type="match status" value="1"/>
</dbReference>
<dbReference type="PANTHER" id="PTHR43968:SF6">
    <property type="entry name" value="GLUTATHIONE S-TRANSFERASE OMEGA"/>
    <property type="match status" value="1"/>
</dbReference>
<dbReference type="GO" id="GO:0016740">
    <property type="term" value="F:transferase activity"/>
    <property type="evidence" value="ECO:0007669"/>
    <property type="project" value="UniProtKB-KW"/>
</dbReference>
<dbReference type="InterPro" id="IPR004045">
    <property type="entry name" value="Glutathione_S-Trfase_N"/>
</dbReference>
<dbReference type="InterPro" id="IPR010987">
    <property type="entry name" value="Glutathione-S-Trfase_C-like"/>
</dbReference>
<dbReference type="STRING" id="288004.AL038_03555"/>
<feature type="domain" description="GST N-terminal" evidence="1">
    <location>
        <begin position="2"/>
        <end position="80"/>
    </location>
</feature>
<dbReference type="InterPro" id="IPR050983">
    <property type="entry name" value="GST_Omega/HSP26"/>
</dbReference>
<protein>
    <submittedName>
        <fullName evidence="3">Glutathione S-transferase family protein</fullName>
    </submittedName>
</protein>
<dbReference type="AlphaFoldDB" id="A0A2N9YB37"/>
<dbReference type="Gene3D" id="1.20.1050.10">
    <property type="match status" value="1"/>
</dbReference>
<dbReference type="PROSITE" id="PS50404">
    <property type="entry name" value="GST_NTER"/>
    <property type="match status" value="1"/>
</dbReference>
<dbReference type="RefSeq" id="WP_062149128.1">
    <property type="nucleotide sequence ID" value="NZ_CP012373.2"/>
</dbReference>
<dbReference type="Proteomes" id="UP000234271">
    <property type="component" value="Chromosome"/>
</dbReference>
<dbReference type="SUPFAM" id="SSF52833">
    <property type="entry name" value="Thioredoxin-like"/>
    <property type="match status" value="1"/>
</dbReference>
<gene>
    <name evidence="3" type="ORF">BLE401_02465</name>
</gene>
<dbReference type="SUPFAM" id="SSF47616">
    <property type="entry name" value="GST C-terminal domain-like"/>
    <property type="match status" value="1"/>
</dbReference>
<evidence type="ECO:0000313" key="4">
    <source>
        <dbReference type="Proteomes" id="UP000234271"/>
    </source>
</evidence>
<dbReference type="InterPro" id="IPR036249">
    <property type="entry name" value="Thioredoxin-like_sf"/>
</dbReference>
<keyword evidence="3" id="KW-0808">Transferase</keyword>
<organism evidence="3 4">
    <name type="scientific">Beggiatoa leptomitoformis</name>
    <dbReference type="NCBI Taxonomy" id="288004"/>
    <lineage>
        <taxon>Bacteria</taxon>
        <taxon>Pseudomonadati</taxon>
        <taxon>Pseudomonadota</taxon>
        <taxon>Gammaproteobacteria</taxon>
        <taxon>Thiotrichales</taxon>
        <taxon>Thiotrichaceae</taxon>
        <taxon>Beggiatoa</taxon>
    </lineage>
</organism>
<accession>A0A2N9YB37</accession>
<dbReference type="OrthoDB" id="9782992at2"/>
<dbReference type="Gene3D" id="3.40.30.10">
    <property type="entry name" value="Glutaredoxin"/>
    <property type="match status" value="1"/>
</dbReference>
<dbReference type="CDD" id="cd00299">
    <property type="entry name" value="GST_C_family"/>
    <property type="match status" value="1"/>
</dbReference>
<dbReference type="GO" id="GO:0005737">
    <property type="term" value="C:cytoplasm"/>
    <property type="evidence" value="ECO:0007669"/>
    <property type="project" value="TreeGrafter"/>
</dbReference>
<dbReference type="PROSITE" id="PS50405">
    <property type="entry name" value="GST_CTER"/>
    <property type="match status" value="1"/>
</dbReference>
<keyword evidence="4" id="KW-1185">Reference proteome</keyword>
<dbReference type="SFLD" id="SFLDG00358">
    <property type="entry name" value="Main_(cytGST)"/>
    <property type="match status" value="1"/>
</dbReference>
<feature type="domain" description="GST C-terminal" evidence="2">
    <location>
        <begin position="84"/>
        <end position="206"/>
    </location>
</feature>
<dbReference type="InterPro" id="IPR040079">
    <property type="entry name" value="Glutathione_S-Trfase"/>
</dbReference>
<dbReference type="EMBL" id="CP018889">
    <property type="protein sequence ID" value="AUI67670.2"/>
    <property type="molecule type" value="Genomic_DNA"/>
</dbReference>